<sequence>MQFILTNPGRYSRRNGHLHVLIEEKAAFIELELLAGSRPEIASLPGNSEQAAMEIVTPDHSAFEETPTLPSVKRPPTTSSSTTQFNHYQPHFTSNHPNPYFPPNTLSKTTSKMPQWGNGSHMCILTKDFEYPVCVPEHNGKPWGNGSHICILTHNGKGWGNGSHICVLNRGAQVAADVA</sequence>
<dbReference type="Proteomes" id="UP000324748">
    <property type="component" value="Unassembled WGS sequence"/>
</dbReference>
<name>A0A5B0LY11_PUCGR</name>
<dbReference type="EMBL" id="VDEP01000505">
    <property type="protein sequence ID" value="KAA1068763.1"/>
    <property type="molecule type" value="Genomic_DNA"/>
</dbReference>
<evidence type="ECO:0000313" key="4">
    <source>
        <dbReference type="Proteomes" id="UP000324748"/>
    </source>
</evidence>
<dbReference type="Proteomes" id="UP000325313">
    <property type="component" value="Unassembled WGS sequence"/>
</dbReference>
<comment type="caution">
    <text evidence="2">The sequence shown here is derived from an EMBL/GenBank/DDBJ whole genome shotgun (WGS) entry which is preliminary data.</text>
</comment>
<feature type="region of interest" description="Disordered" evidence="1">
    <location>
        <begin position="64"/>
        <end position="99"/>
    </location>
</feature>
<accession>A0A5B0LY11</accession>
<feature type="compositionally biased region" description="Polar residues" evidence="1">
    <location>
        <begin position="76"/>
        <end position="97"/>
    </location>
</feature>
<evidence type="ECO:0000313" key="5">
    <source>
        <dbReference type="Proteomes" id="UP000325313"/>
    </source>
</evidence>
<reference evidence="4 5" key="1">
    <citation type="submission" date="2019-05" db="EMBL/GenBank/DDBJ databases">
        <title>Emergence of the Ug99 lineage of the wheat stem rust pathogen through somatic hybridization.</title>
        <authorList>
            <person name="Li F."/>
            <person name="Upadhyaya N.M."/>
            <person name="Sperschneider J."/>
            <person name="Matny O."/>
            <person name="Nguyen-Phuc H."/>
            <person name="Mago R."/>
            <person name="Raley C."/>
            <person name="Miller M.E."/>
            <person name="Silverstein K.A.T."/>
            <person name="Henningsen E."/>
            <person name="Hirsch C.D."/>
            <person name="Visser B."/>
            <person name="Pretorius Z.A."/>
            <person name="Steffenson B.J."/>
            <person name="Schwessinger B."/>
            <person name="Dodds P.N."/>
            <person name="Figueroa M."/>
        </authorList>
    </citation>
    <scope>NUCLEOTIDE SEQUENCE [LARGE SCALE GENOMIC DNA]</scope>
    <source>
        <strain evidence="3">21-0</strain>
        <strain evidence="2 5">Ug99</strain>
    </source>
</reference>
<protein>
    <submittedName>
        <fullName evidence="2">Uncharacterized protein</fullName>
    </submittedName>
</protein>
<dbReference type="AlphaFoldDB" id="A0A5B0LY11"/>
<evidence type="ECO:0000313" key="3">
    <source>
        <dbReference type="EMBL" id="KAA1104163.1"/>
    </source>
</evidence>
<evidence type="ECO:0000313" key="2">
    <source>
        <dbReference type="EMBL" id="KAA1068763.1"/>
    </source>
</evidence>
<gene>
    <name evidence="3" type="ORF">PGT21_013150</name>
    <name evidence="2" type="ORF">PGTUg99_037140</name>
</gene>
<evidence type="ECO:0000256" key="1">
    <source>
        <dbReference type="SAM" id="MobiDB-lite"/>
    </source>
</evidence>
<dbReference type="EMBL" id="VSWC01000041">
    <property type="protein sequence ID" value="KAA1104163.1"/>
    <property type="molecule type" value="Genomic_DNA"/>
</dbReference>
<keyword evidence="4" id="KW-1185">Reference proteome</keyword>
<organism evidence="2 5">
    <name type="scientific">Puccinia graminis f. sp. tritici</name>
    <dbReference type="NCBI Taxonomy" id="56615"/>
    <lineage>
        <taxon>Eukaryota</taxon>
        <taxon>Fungi</taxon>
        <taxon>Dikarya</taxon>
        <taxon>Basidiomycota</taxon>
        <taxon>Pucciniomycotina</taxon>
        <taxon>Pucciniomycetes</taxon>
        <taxon>Pucciniales</taxon>
        <taxon>Pucciniaceae</taxon>
        <taxon>Puccinia</taxon>
    </lineage>
</organism>
<dbReference type="OrthoDB" id="10496512at2759"/>
<proteinExistence type="predicted"/>